<sequence>MMHPTYMTFAMYTKLCCDLKKIQASVLGAVAFNFLYSFPVFSFRKELDMNDFGLLIVRLPCWDLDAQDYVGLLRDRGMSLTTSCFTAFDRPVGVTVKLCLLQSFCLFGSFEVEHVTCNPYGVAKARPLPALSFPIHDQHAPTADNKTSHPAPVPTLIRTHARLLTSSARSKFHLIKPQSDVQAGTRQSIASDAHSPGADAAVSEPVIPKPDGQVGRPGRGGYTLSDELGRHGWDTVKYNKFLKDIGDLAVRYLELDKTISKQNQTMLDAVYAQATKLYPQLAHYKKSWPVRDVLKTKLGNTTYMTKKDRGKEQEARTSVAPAVL</sequence>
<gene>
    <name evidence="2" type="ORF">SCP_0409700</name>
</gene>
<feature type="region of interest" description="Disordered" evidence="1">
    <location>
        <begin position="176"/>
        <end position="223"/>
    </location>
</feature>
<feature type="region of interest" description="Disordered" evidence="1">
    <location>
        <begin position="305"/>
        <end position="324"/>
    </location>
</feature>
<protein>
    <submittedName>
        <fullName evidence="2">Uncharacterized protein</fullName>
    </submittedName>
</protein>
<dbReference type="InParanoid" id="A0A401GK89"/>
<proteinExistence type="predicted"/>
<keyword evidence="3" id="KW-1185">Reference proteome</keyword>
<dbReference type="EMBL" id="BFAD01000004">
    <property type="protein sequence ID" value="GBE82586.1"/>
    <property type="molecule type" value="Genomic_DNA"/>
</dbReference>
<comment type="caution">
    <text evidence="2">The sequence shown here is derived from an EMBL/GenBank/DDBJ whole genome shotgun (WGS) entry which is preliminary data.</text>
</comment>
<dbReference type="STRING" id="139825.A0A401GK89"/>
<name>A0A401GK89_9APHY</name>
<dbReference type="OrthoDB" id="2804180at2759"/>
<dbReference type="AlphaFoldDB" id="A0A401GK89"/>
<organism evidence="2 3">
    <name type="scientific">Sparassis crispa</name>
    <dbReference type="NCBI Taxonomy" id="139825"/>
    <lineage>
        <taxon>Eukaryota</taxon>
        <taxon>Fungi</taxon>
        <taxon>Dikarya</taxon>
        <taxon>Basidiomycota</taxon>
        <taxon>Agaricomycotina</taxon>
        <taxon>Agaricomycetes</taxon>
        <taxon>Polyporales</taxon>
        <taxon>Sparassidaceae</taxon>
        <taxon>Sparassis</taxon>
    </lineage>
</organism>
<evidence type="ECO:0000313" key="2">
    <source>
        <dbReference type="EMBL" id="GBE82586.1"/>
    </source>
</evidence>
<evidence type="ECO:0000256" key="1">
    <source>
        <dbReference type="SAM" id="MobiDB-lite"/>
    </source>
</evidence>
<evidence type="ECO:0000313" key="3">
    <source>
        <dbReference type="Proteomes" id="UP000287166"/>
    </source>
</evidence>
<accession>A0A401GK89</accession>
<reference evidence="2 3" key="1">
    <citation type="journal article" date="2018" name="Sci. Rep.">
        <title>Genome sequence of the cauliflower mushroom Sparassis crispa (Hanabiratake) and its association with beneficial usage.</title>
        <authorList>
            <person name="Kiyama R."/>
            <person name="Furutani Y."/>
            <person name="Kawaguchi K."/>
            <person name="Nakanishi T."/>
        </authorList>
    </citation>
    <scope>NUCLEOTIDE SEQUENCE [LARGE SCALE GENOMIC DNA]</scope>
</reference>
<feature type="compositionally biased region" description="Polar residues" evidence="1">
    <location>
        <begin position="179"/>
        <end position="190"/>
    </location>
</feature>
<dbReference type="RefSeq" id="XP_027613499.1">
    <property type="nucleotide sequence ID" value="XM_027757698.1"/>
</dbReference>
<feature type="compositionally biased region" description="Basic and acidic residues" evidence="1">
    <location>
        <begin position="305"/>
        <end position="315"/>
    </location>
</feature>
<dbReference type="GeneID" id="38779503"/>
<dbReference type="Proteomes" id="UP000287166">
    <property type="component" value="Unassembled WGS sequence"/>
</dbReference>